<name>A0A382EE95_9ZZZZ</name>
<protein>
    <submittedName>
        <fullName evidence="1">Uncharacterized protein</fullName>
    </submittedName>
</protein>
<dbReference type="EMBL" id="UINC01043925">
    <property type="protein sequence ID" value="SVB48652.1"/>
    <property type="molecule type" value="Genomic_DNA"/>
</dbReference>
<gene>
    <name evidence="1" type="ORF">METZ01_LOCUS201506</name>
</gene>
<sequence>YTGMVKIGQPALSSRSRFMAKFIPVKLLTLLNSGCYCPSSKLLKIKVLLLLFKNHLRT</sequence>
<proteinExistence type="predicted"/>
<feature type="non-terminal residue" evidence="1">
    <location>
        <position position="1"/>
    </location>
</feature>
<accession>A0A382EE95</accession>
<organism evidence="1">
    <name type="scientific">marine metagenome</name>
    <dbReference type="NCBI Taxonomy" id="408172"/>
    <lineage>
        <taxon>unclassified sequences</taxon>
        <taxon>metagenomes</taxon>
        <taxon>ecological metagenomes</taxon>
    </lineage>
</organism>
<dbReference type="AlphaFoldDB" id="A0A382EE95"/>
<reference evidence="1" key="1">
    <citation type="submission" date="2018-05" db="EMBL/GenBank/DDBJ databases">
        <authorList>
            <person name="Lanie J.A."/>
            <person name="Ng W.-L."/>
            <person name="Kazmierczak K.M."/>
            <person name="Andrzejewski T.M."/>
            <person name="Davidsen T.M."/>
            <person name="Wayne K.J."/>
            <person name="Tettelin H."/>
            <person name="Glass J.I."/>
            <person name="Rusch D."/>
            <person name="Podicherti R."/>
            <person name="Tsui H.-C.T."/>
            <person name="Winkler M.E."/>
        </authorList>
    </citation>
    <scope>NUCLEOTIDE SEQUENCE</scope>
</reference>
<evidence type="ECO:0000313" key="1">
    <source>
        <dbReference type="EMBL" id="SVB48652.1"/>
    </source>
</evidence>